<dbReference type="InterPro" id="IPR014284">
    <property type="entry name" value="RNA_pol_sigma-70_dom"/>
</dbReference>
<evidence type="ECO:0000256" key="1">
    <source>
        <dbReference type="ARBA" id="ARBA00010641"/>
    </source>
</evidence>
<dbReference type="InterPro" id="IPR013249">
    <property type="entry name" value="RNA_pol_sigma70_r4_t2"/>
</dbReference>
<dbReference type="Pfam" id="PF04542">
    <property type="entry name" value="Sigma70_r2"/>
    <property type="match status" value="1"/>
</dbReference>
<feature type="domain" description="RNA polymerase sigma-70 region 2" evidence="5">
    <location>
        <begin position="29"/>
        <end position="98"/>
    </location>
</feature>
<dbReference type="EMBL" id="CP017476">
    <property type="protein sequence ID" value="AOW15432.1"/>
    <property type="molecule type" value="Genomic_DNA"/>
</dbReference>
<dbReference type="KEGG" id="hyl:LPB072_06500"/>
<name>A0A167HB42_9BURK</name>
<dbReference type="NCBIfam" id="TIGR02937">
    <property type="entry name" value="sigma70-ECF"/>
    <property type="match status" value="1"/>
</dbReference>
<dbReference type="GO" id="GO:0006352">
    <property type="term" value="P:DNA-templated transcription initiation"/>
    <property type="evidence" value="ECO:0007669"/>
    <property type="project" value="InterPro"/>
</dbReference>
<reference evidence="7 10" key="2">
    <citation type="submission" date="2016-10" db="EMBL/GenBank/DDBJ databases">
        <title>Hydorgenophaga sp. LPB0072 isolated from gastropod.</title>
        <authorList>
            <person name="Kim E."/>
            <person name="Yi H."/>
        </authorList>
    </citation>
    <scope>NUCLEOTIDE SEQUENCE [LARGE SCALE GENOMIC DNA]</scope>
    <source>
        <strain evidence="7 10">LPB0072</strain>
    </source>
</reference>
<dbReference type="Gene3D" id="1.10.1740.10">
    <property type="match status" value="1"/>
</dbReference>
<feature type="domain" description="RNA polymerase sigma factor 70 region 4 type 2" evidence="6">
    <location>
        <begin position="132"/>
        <end position="183"/>
    </location>
</feature>
<evidence type="ECO:0000313" key="7">
    <source>
        <dbReference type="EMBL" id="AOW15432.1"/>
    </source>
</evidence>
<evidence type="ECO:0000256" key="4">
    <source>
        <dbReference type="ARBA" id="ARBA00023163"/>
    </source>
</evidence>
<dbReference type="InterPro" id="IPR036388">
    <property type="entry name" value="WH-like_DNA-bd_sf"/>
</dbReference>
<dbReference type="Proteomes" id="UP000185680">
    <property type="component" value="Chromosome"/>
</dbReference>
<dbReference type="InterPro" id="IPR007627">
    <property type="entry name" value="RNA_pol_sigma70_r2"/>
</dbReference>
<evidence type="ECO:0000313" key="9">
    <source>
        <dbReference type="Proteomes" id="UP000185657"/>
    </source>
</evidence>
<dbReference type="SUPFAM" id="SSF88659">
    <property type="entry name" value="Sigma3 and sigma4 domains of RNA polymerase sigma factors"/>
    <property type="match status" value="1"/>
</dbReference>
<evidence type="ECO:0000259" key="6">
    <source>
        <dbReference type="Pfam" id="PF08281"/>
    </source>
</evidence>
<evidence type="ECO:0000313" key="8">
    <source>
        <dbReference type="EMBL" id="OAD40636.1"/>
    </source>
</evidence>
<evidence type="ECO:0000256" key="3">
    <source>
        <dbReference type="ARBA" id="ARBA00023082"/>
    </source>
</evidence>
<dbReference type="PANTHER" id="PTHR43133">
    <property type="entry name" value="RNA POLYMERASE ECF-TYPE SIGMA FACTO"/>
    <property type="match status" value="1"/>
</dbReference>
<evidence type="ECO:0000313" key="10">
    <source>
        <dbReference type="Proteomes" id="UP000185680"/>
    </source>
</evidence>
<gene>
    <name evidence="7" type="ORF">LPB072_06500</name>
    <name evidence="8" type="ORF">LPB72_15985</name>
</gene>
<dbReference type="GO" id="GO:0003677">
    <property type="term" value="F:DNA binding"/>
    <property type="evidence" value="ECO:0007669"/>
    <property type="project" value="InterPro"/>
</dbReference>
<evidence type="ECO:0000259" key="5">
    <source>
        <dbReference type="Pfam" id="PF04542"/>
    </source>
</evidence>
<dbReference type="STRING" id="1763535.LPB072_06500"/>
<dbReference type="SUPFAM" id="SSF88946">
    <property type="entry name" value="Sigma2 domain of RNA polymerase sigma factors"/>
    <property type="match status" value="1"/>
</dbReference>
<dbReference type="Proteomes" id="UP000185657">
    <property type="component" value="Unassembled WGS sequence"/>
</dbReference>
<dbReference type="InterPro" id="IPR039425">
    <property type="entry name" value="RNA_pol_sigma-70-like"/>
</dbReference>
<dbReference type="PANTHER" id="PTHR43133:SF62">
    <property type="entry name" value="RNA POLYMERASE SIGMA FACTOR SIGZ"/>
    <property type="match status" value="1"/>
</dbReference>
<dbReference type="InterPro" id="IPR013325">
    <property type="entry name" value="RNA_pol_sigma_r2"/>
</dbReference>
<accession>A0A167HB42</accession>
<dbReference type="Pfam" id="PF08281">
    <property type="entry name" value="Sigma70_r4_2"/>
    <property type="match status" value="1"/>
</dbReference>
<dbReference type="GO" id="GO:0016987">
    <property type="term" value="F:sigma factor activity"/>
    <property type="evidence" value="ECO:0007669"/>
    <property type="project" value="UniProtKB-KW"/>
</dbReference>
<keyword evidence="4" id="KW-0804">Transcription</keyword>
<dbReference type="InterPro" id="IPR013324">
    <property type="entry name" value="RNA_pol_sigma_r3/r4-like"/>
</dbReference>
<reference evidence="8 9" key="1">
    <citation type="submission" date="2016-02" db="EMBL/GenBank/DDBJ databases">
        <title>Draft genome sequence of Hydrogenophaga sp. LPB0072.</title>
        <authorList>
            <person name="Shin S.-K."/>
            <person name="Yi H."/>
        </authorList>
    </citation>
    <scope>NUCLEOTIDE SEQUENCE [LARGE SCALE GENOMIC DNA]</scope>
    <source>
        <strain evidence="8 9">LPB0072</strain>
    </source>
</reference>
<protein>
    <submittedName>
        <fullName evidence="7">RNA polymerase subunit sigma</fullName>
    </submittedName>
</protein>
<dbReference type="EMBL" id="LVWD01000030">
    <property type="protein sequence ID" value="OAD40636.1"/>
    <property type="molecule type" value="Genomic_DNA"/>
</dbReference>
<keyword evidence="3" id="KW-0731">Sigma factor</keyword>
<dbReference type="AlphaFoldDB" id="A0A167HB42"/>
<evidence type="ECO:0000256" key="2">
    <source>
        <dbReference type="ARBA" id="ARBA00023015"/>
    </source>
</evidence>
<comment type="similarity">
    <text evidence="1">Belongs to the sigma-70 factor family. ECF subfamily.</text>
</comment>
<keyword evidence="2" id="KW-0805">Transcription regulation</keyword>
<keyword evidence="9" id="KW-1185">Reference proteome</keyword>
<proteinExistence type="inferred from homology"/>
<sequence>MSSQPLQPFDHNALLQACAQGQRSALQQLYERECRFLMGVALRIVRDNAAAEDVLQDAFVNIWNKAASFDPLRGEGRGWMCSIVRHGALDAVRSSARTVSVEEETMDALLEAGDPPESADMLDAFERRSTLGRLDDCMSRLDVAKRNCVLFAYIDGCTHAEIAERLNAPLGSVKAWIRRGVASLKECMA</sequence>
<dbReference type="Gene3D" id="1.10.10.10">
    <property type="entry name" value="Winged helix-like DNA-binding domain superfamily/Winged helix DNA-binding domain"/>
    <property type="match status" value="1"/>
</dbReference>
<organism evidence="7 10">
    <name type="scientific">Hydrogenophaga crassostreae</name>
    <dbReference type="NCBI Taxonomy" id="1763535"/>
    <lineage>
        <taxon>Bacteria</taxon>
        <taxon>Pseudomonadati</taxon>
        <taxon>Pseudomonadota</taxon>
        <taxon>Betaproteobacteria</taxon>
        <taxon>Burkholderiales</taxon>
        <taxon>Comamonadaceae</taxon>
        <taxon>Hydrogenophaga</taxon>
    </lineage>
</organism>